<dbReference type="EMBL" id="FJ965538">
    <property type="protein sequence ID" value="ACR45898.1"/>
    <property type="molecule type" value="Genomic_DNA"/>
</dbReference>
<dbReference type="OrthoDB" id="4553at10239"/>
<keyword evidence="3" id="KW-1185">Reference proteome</keyword>
<gene>
    <name evidence="2" type="ORF">st5093phage_2</name>
</gene>
<dbReference type="GeneID" id="7944172"/>
<dbReference type="InterPro" id="IPR002611">
    <property type="entry name" value="IstB_ATP-bd"/>
</dbReference>
<dbReference type="RefSeq" id="YP_002925085.1">
    <property type="nucleotide sequence ID" value="NC_012753.1"/>
</dbReference>
<protein>
    <submittedName>
        <fullName evidence="2">DnaC-like protein</fullName>
    </submittedName>
</protein>
<name>C5IUH8_9CAUD</name>
<evidence type="ECO:0000259" key="1">
    <source>
        <dbReference type="Pfam" id="PF01695"/>
    </source>
</evidence>
<reference evidence="2 3" key="1">
    <citation type="journal article" date="2011" name="Int. Dairy J.">
        <title>A new phage on the Mozzarella block: Bacteriophage 5093 shares a low level of homology with other Streptococcus thermophilus phages.</title>
        <authorList>
            <person name="Mills S."/>
            <person name="Griffin C."/>
            <person name="O'Sullivan O."/>
            <person name="Coffey A."/>
            <person name="McAuliffe O.E."/>
            <person name="Meijer W.C."/>
            <person name="Serrano L.M."/>
            <person name="Ross R.P."/>
        </authorList>
    </citation>
    <scope>NUCLEOTIDE SEQUENCE [LARGE SCALE GENOMIC DNA]</scope>
</reference>
<dbReference type="SUPFAM" id="SSF52540">
    <property type="entry name" value="P-loop containing nucleoside triphosphate hydrolases"/>
    <property type="match status" value="1"/>
</dbReference>
<feature type="domain" description="IstB-like ATP-binding" evidence="1">
    <location>
        <begin position="55"/>
        <end position="220"/>
    </location>
</feature>
<dbReference type="Proteomes" id="UP000001482">
    <property type="component" value="Segment"/>
</dbReference>
<dbReference type="InterPro" id="IPR027417">
    <property type="entry name" value="P-loop_NTPase"/>
</dbReference>
<dbReference type="KEGG" id="vg:7944172"/>
<accession>C5IUH8</accession>
<dbReference type="Gene3D" id="3.40.50.300">
    <property type="entry name" value="P-loop containing nucleotide triphosphate hydrolases"/>
    <property type="match status" value="1"/>
</dbReference>
<dbReference type="GO" id="GO:0006260">
    <property type="term" value="P:DNA replication"/>
    <property type="evidence" value="ECO:0007669"/>
    <property type="project" value="TreeGrafter"/>
</dbReference>
<evidence type="ECO:0000313" key="2">
    <source>
        <dbReference type="EMBL" id="ACR45898.1"/>
    </source>
</evidence>
<organism evidence="2 3">
    <name type="scientific">Streptococcus phage 5093</name>
    <dbReference type="NCBI Taxonomy" id="646413"/>
    <lineage>
        <taxon>Viruses</taxon>
        <taxon>Duplodnaviria</taxon>
        <taxon>Heunggongvirae</taxon>
        <taxon>Uroviricota</taxon>
        <taxon>Caudoviricetes</taxon>
        <taxon>Aliceevansviridae</taxon>
        <taxon>Vansinderenvirus</taxon>
        <taxon>Vansinderenvirus 5093</taxon>
    </lineage>
</organism>
<dbReference type="GO" id="GO:0005524">
    <property type="term" value="F:ATP binding"/>
    <property type="evidence" value="ECO:0007669"/>
    <property type="project" value="InterPro"/>
</dbReference>
<proteinExistence type="predicted"/>
<evidence type="ECO:0000313" key="3">
    <source>
        <dbReference type="Proteomes" id="UP000001482"/>
    </source>
</evidence>
<dbReference type="PANTHER" id="PTHR30050:SF4">
    <property type="entry name" value="ATP-BINDING PROTEIN RV3427C IN INSERTION SEQUENCE-RELATED"/>
    <property type="match status" value="1"/>
</dbReference>
<dbReference type="Pfam" id="PF01695">
    <property type="entry name" value="IstB_IS21"/>
    <property type="match status" value="1"/>
</dbReference>
<dbReference type="PANTHER" id="PTHR30050">
    <property type="entry name" value="CHROMOSOMAL REPLICATION INITIATOR PROTEIN DNAA"/>
    <property type="match status" value="1"/>
</dbReference>
<dbReference type="CDD" id="cd00009">
    <property type="entry name" value="AAA"/>
    <property type="match status" value="1"/>
</dbReference>
<sequence>MTMSLEQTAKQMRQLYMTTSDVYCDKHNRNYVTIKFPNSQPYTVCELCHREEQERMNSIKAQEQYEREQEQKRLYFLKDFSLLDDDLKSATFENYKALTREQKEDLKNVRSQLKGYLDGQEYNIVLIGNTGVGKSHLAYSSLKALSDHTKKMGLFINVVDLLAKIKEDFSLEAEYIRRISEAEWLVLDDLGTEKVTEWSNGILYSILNKRTKTIITTNLSPQDILGTYGKRVYSRIFNKTGLGTTNEHVYQFKTQQDKRMML</sequence>